<name>A0A9W9ZIR8_9CNID</name>
<reference evidence="2" key="1">
    <citation type="submission" date="2023-01" db="EMBL/GenBank/DDBJ databases">
        <title>Genome assembly of the deep-sea coral Lophelia pertusa.</title>
        <authorList>
            <person name="Herrera S."/>
            <person name="Cordes E."/>
        </authorList>
    </citation>
    <scope>NUCLEOTIDE SEQUENCE</scope>
    <source>
        <strain evidence="2">USNM1676648</strain>
        <tissue evidence="2">Polyp</tissue>
    </source>
</reference>
<evidence type="ECO:0000256" key="1">
    <source>
        <dbReference type="SAM" id="MobiDB-lite"/>
    </source>
</evidence>
<feature type="region of interest" description="Disordered" evidence="1">
    <location>
        <begin position="60"/>
        <end position="91"/>
    </location>
</feature>
<sequence>MSYIKLEAYTRRENIKISNLQECEGKENGTIPPMLWKDSKALGNFRCDDTNMPRYFKTERDSFTERVSESDSGSNSTSESLDSSPERSGITRDLSSCHQHVAWHFSWENRTITNEEVLEVMASQKSRHLYSSIQYRFEGEPCSFDLLPHGNSKTSQSPYVRVNPSTMQLLKEETDCVTSARKAYHNVEKKGGGLTGASAVSQLPRNTKQVYNVKSSKTKSMSSNREDALYRSLNSMEMEGDDERFHQQFIKTAGTATHLLFNRRQALDQKERSIWEKALDSSFQQAYRFRCANHLFNDVREKARQIGLPRATVESSIDELLVRDRVISENAEVAGFPQFGKVLYTQNVSESGNAMLKNWTEFKEKDVDSFILDLKELVTREEDDVARALVGLDSPYEVLEEFLPFVSKSADHLINPDLSELERKKRKAKLLSRDFSIVLSQADAFQPLGINDARPQVKDKDLTDCAFFKKAW</sequence>
<accession>A0A9W9ZIR8</accession>
<dbReference type="EMBL" id="MU826352">
    <property type="protein sequence ID" value="KAJ7380739.1"/>
    <property type="molecule type" value="Genomic_DNA"/>
</dbReference>
<gene>
    <name evidence="2" type="ORF">OS493_007112</name>
</gene>
<protein>
    <submittedName>
        <fullName evidence="2">Uncharacterized protein</fullName>
    </submittedName>
</protein>
<organism evidence="2 3">
    <name type="scientific">Desmophyllum pertusum</name>
    <dbReference type="NCBI Taxonomy" id="174260"/>
    <lineage>
        <taxon>Eukaryota</taxon>
        <taxon>Metazoa</taxon>
        <taxon>Cnidaria</taxon>
        <taxon>Anthozoa</taxon>
        <taxon>Hexacorallia</taxon>
        <taxon>Scleractinia</taxon>
        <taxon>Caryophylliina</taxon>
        <taxon>Caryophylliidae</taxon>
        <taxon>Desmophyllum</taxon>
    </lineage>
</organism>
<evidence type="ECO:0000313" key="3">
    <source>
        <dbReference type="Proteomes" id="UP001163046"/>
    </source>
</evidence>
<dbReference type="AlphaFoldDB" id="A0A9W9ZIR8"/>
<comment type="caution">
    <text evidence="2">The sequence shown here is derived from an EMBL/GenBank/DDBJ whole genome shotgun (WGS) entry which is preliminary data.</text>
</comment>
<dbReference type="Proteomes" id="UP001163046">
    <property type="component" value="Unassembled WGS sequence"/>
</dbReference>
<feature type="compositionally biased region" description="Low complexity" evidence="1">
    <location>
        <begin position="70"/>
        <end position="88"/>
    </location>
</feature>
<evidence type="ECO:0000313" key="2">
    <source>
        <dbReference type="EMBL" id="KAJ7380739.1"/>
    </source>
</evidence>
<feature type="compositionally biased region" description="Basic and acidic residues" evidence="1">
    <location>
        <begin position="60"/>
        <end position="69"/>
    </location>
</feature>
<proteinExistence type="predicted"/>
<keyword evidence="3" id="KW-1185">Reference proteome</keyword>